<dbReference type="WBParaSite" id="L893_g9739.t1">
    <property type="protein sequence ID" value="L893_g9739.t1"/>
    <property type="gene ID" value="L893_g9739"/>
</dbReference>
<dbReference type="AlphaFoldDB" id="A0A1I8AVW5"/>
<reference evidence="2" key="1">
    <citation type="submission" date="2016-11" db="UniProtKB">
        <authorList>
            <consortium name="WormBaseParasite"/>
        </authorList>
    </citation>
    <scope>IDENTIFICATION</scope>
</reference>
<name>A0A1I8AVW5_9BILA</name>
<accession>A0A1I8AVW5</accession>
<keyword evidence="1" id="KW-1185">Reference proteome</keyword>
<evidence type="ECO:0000313" key="1">
    <source>
        <dbReference type="Proteomes" id="UP000095287"/>
    </source>
</evidence>
<protein>
    <submittedName>
        <fullName evidence="2">Uncharacterized protein</fullName>
    </submittedName>
</protein>
<evidence type="ECO:0000313" key="2">
    <source>
        <dbReference type="WBParaSite" id="L893_g9739.t1"/>
    </source>
</evidence>
<proteinExistence type="predicted"/>
<organism evidence="1 2">
    <name type="scientific">Steinernema glaseri</name>
    <dbReference type="NCBI Taxonomy" id="37863"/>
    <lineage>
        <taxon>Eukaryota</taxon>
        <taxon>Metazoa</taxon>
        <taxon>Ecdysozoa</taxon>
        <taxon>Nematoda</taxon>
        <taxon>Chromadorea</taxon>
        <taxon>Rhabditida</taxon>
        <taxon>Tylenchina</taxon>
        <taxon>Panagrolaimomorpha</taxon>
        <taxon>Strongyloidoidea</taxon>
        <taxon>Steinernematidae</taxon>
        <taxon>Steinernema</taxon>
    </lineage>
</organism>
<sequence>MNANPPIHQTASATCLERPIVLPFTFNLVDCDGTWKYVFQSVGLPGVREDTYFTLRQLRDHVNLKNVRITTISISRLSETL</sequence>
<dbReference type="Proteomes" id="UP000095287">
    <property type="component" value="Unplaced"/>
</dbReference>